<evidence type="ECO:0000313" key="5">
    <source>
        <dbReference type="Proteomes" id="UP000008672"/>
    </source>
</evidence>
<dbReference type="GO" id="GO:0030154">
    <property type="term" value="P:cell differentiation"/>
    <property type="evidence" value="ECO:0007669"/>
    <property type="project" value="TreeGrafter"/>
</dbReference>
<feature type="region of interest" description="Disordered" evidence="2">
    <location>
        <begin position="1841"/>
        <end position="1875"/>
    </location>
</feature>
<feature type="compositionally biased region" description="Low complexity" evidence="2">
    <location>
        <begin position="214"/>
        <end position="224"/>
    </location>
</feature>
<dbReference type="EMBL" id="AFYH01027520">
    <property type="status" value="NOT_ANNOTATED_CDS"/>
    <property type="molecule type" value="Genomic_DNA"/>
</dbReference>
<dbReference type="Ensembl" id="ENSLACT00000019822.1">
    <property type="protein sequence ID" value="ENSLACP00000019684.1"/>
    <property type="gene ID" value="ENSLACG00000017307.1"/>
</dbReference>
<dbReference type="InterPro" id="IPR009738">
    <property type="entry name" value="BAT2_N"/>
</dbReference>
<feature type="compositionally biased region" description="Polar residues" evidence="2">
    <location>
        <begin position="728"/>
        <end position="749"/>
    </location>
</feature>
<dbReference type="EMBL" id="AFYH01027522">
    <property type="status" value="NOT_ANNOTATED_CDS"/>
    <property type="molecule type" value="Genomic_DNA"/>
</dbReference>
<dbReference type="PANTHER" id="PTHR14038">
    <property type="entry name" value="BAT2 HLA-B-ASSOCIATED TRANSCRIPT 2"/>
    <property type="match status" value="1"/>
</dbReference>
<dbReference type="EMBL" id="AFYH01027519">
    <property type="status" value="NOT_ANNOTATED_CDS"/>
    <property type="molecule type" value="Genomic_DNA"/>
</dbReference>
<evidence type="ECO:0000256" key="1">
    <source>
        <dbReference type="ARBA" id="ARBA00022553"/>
    </source>
</evidence>
<feature type="compositionally biased region" description="Polar residues" evidence="2">
    <location>
        <begin position="1422"/>
        <end position="1440"/>
    </location>
</feature>
<feature type="compositionally biased region" description="Polar residues" evidence="2">
    <location>
        <begin position="1450"/>
        <end position="1466"/>
    </location>
</feature>
<feature type="compositionally biased region" description="Polar residues" evidence="2">
    <location>
        <begin position="610"/>
        <end position="620"/>
    </location>
</feature>
<dbReference type="InterPro" id="IPR033184">
    <property type="entry name" value="PRRC2"/>
</dbReference>
<feature type="region of interest" description="Disordered" evidence="2">
    <location>
        <begin position="994"/>
        <end position="1510"/>
    </location>
</feature>
<feature type="region of interest" description="Disordered" evidence="2">
    <location>
        <begin position="540"/>
        <end position="673"/>
    </location>
</feature>
<feature type="compositionally biased region" description="Polar residues" evidence="2">
    <location>
        <begin position="1206"/>
        <end position="1231"/>
    </location>
</feature>
<feature type="compositionally biased region" description="Basic and acidic residues" evidence="2">
    <location>
        <begin position="1250"/>
        <end position="1266"/>
    </location>
</feature>
<feature type="region of interest" description="Disordered" evidence="2">
    <location>
        <begin position="312"/>
        <end position="356"/>
    </location>
</feature>
<dbReference type="EMBL" id="AFYH01027523">
    <property type="status" value="NOT_ANNOTATED_CDS"/>
    <property type="molecule type" value="Genomic_DNA"/>
</dbReference>
<feature type="region of interest" description="Disordered" evidence="2">
    <location>
        <begin position="392"/>
        <end position="528"/>
    </location>
</feature>
<dbReference type="HOGENOM" id="CLU_001247_0_0_1"/>
<dbReference type="PANTHER" id="PTHR14038:SF4">
    <property type="entry name" value="PROTEIN PRRC2B"/>
    <property type="match status" value="1"/>
</dbReference>
<proteinExistence type="predicted"/>
<feature type="region of interest" description="Disordered" evidence="2">
    <location>
        <begin position="48"/>
        <end position="142"/>
    </location>
</feature>
<dbReference type="GeneTree" id="ENSGT00950000183161"/>
<dbReference type="InParanoid" id="H3BCR3"/>
<dbReference type="STRING" id="7897.ENSLACP00000019684"/>
<evidence type="ECO:0000256" key="2">
    <source>
        <dbReference type="SAM" id="MobiDB-lite"/>
    </source>
</evidence>
<feature type="compositionally biased region" description="Polar residues" evidence="2">
    <location>
        <begin position="1303"/>
        <end position="1319"/>
    </location>
</feature>
<feature type="compositionally biased region" description="Basic and acidic residues" evidence="2">
    <location>
        <begin position="1013"/>
        <end position="1038"/>
    </location>
</feature>
<feature type="compositionally biased region" description="Low complexity" evidence="2">
    <location>
        <begin position="1658"/>
        <end position="1673"/>
    </location>
</feature>
<dbReference type="Pfam" id="PF07001">
    <property type="entry name" value="BAT2_N"/>
    <property type="match status" value="1"/>
</dbReference>
<dbReference type="EMBL" id="AFYH01027521">
    <property type="status" value="NOT_ANNOTATED_CDS"/>
    <property type="molecule type" value="Genomic_DNA"/>
</dbReference>
<feature type="compositionally biased region" description="Low complexity" evidence="2">
    <location>
        <begin position="1862"/>
        <end position="1874"/>
    </location>
</feature>
<feature type="compositionally biased region" description="Polar residues" evidence="2">
    <location>
        <begin position="121"/>
        <end position="136"/>
    </location>
</feature>
<feature type="domain" description="BAT2 N-terminal" evidence="3">
    <location>
        <begin position="1"/>
        <end position="157"/>
    </location>
</feature>
<dbReference type="eggNOG" id="KOG4817">
    <property type="taxonomic scope" value="Eukaryota"/>
</dbReference>
<feature type="compositionally biased region" description="Basic and acidic residues" evidence="2">
    <location>
        <begin position="1728"/>
        <end position="1743"/>
    </location>
</feature>
<feature type="compositionally biased region" description="Basic and acidic residues" evidence="2">
    <location>
        <begin position="1362"/>
        <end position="1371"/>
    </location>
</feature>
<feature type="compositionally biased region" description="Basic and acidic residues" evidence="2">
    <location>
        <begin position="1488"/>
        <end position="1510"/>
    </location>
</feature>
<protein>
    <submittedName>
        <fullName evidence="4">Proline rich coiled-coil 2B</fullName>
    </submittedName>
</protein>
<dbReference type="EMBL" id="AFYH01027524">
    <property type="status" value="NOT_ANNOTATED_CDS"/>
    <property type="molecule type" value="Genomic_DNA"/>
</dbReference>
<sequence length="2219" mass="245919">MSDRLGQINKGKDGKSKYASLSLFDKYKGKSLETLKNTVVHRHGLQSLGKIAAARRMPPPANLPSLKSENKGNDPNIIIVPKDGTGWANKQDQSDQKSSSVSATQPQESQQQQGLQKSVSNLQKQTQPASQENTNLVPGGPKSWAQLNGKPVGQEGGKFMLIFSLNLFAPLAAVLEVDVLDTDSEAKNFCWNEWLYFSLVDVTSWREGGGRNLSSSTSPTVSPTEADSKNSSSADGVLSSTSSSEPKEPSLRPAQPYRRGAGASHFMGSVHHPPSYHDMLPAFMCSQQSQDAPAASERASFLHHPPPSVSWFEPRGSIRSPHQCDQVGGESRRERNYPRGIPRPPRQARQQGDRIARPAILNADDLKELDELDNDIDDGWAGLHDEVDYSEKLKFSEDEEEEDDRNPGEKKDKWCDWDIQRDRHLSLSSGEGNNRDAPEEETAWSDQLPSSRAPRRMQEPQQQSRKMNGWASASEHPKSAMVPRRQLSVDDKEEKQSQRQKFVSLEISEAVERARKRREEEERKAREERLAACAEKLKRLDEKYGKVQKGGENQKDTEYEDPSSSKLEQKANWETGPTLHKENKFPVEEAVSAYTDRSPNPDSEEDIRGSSLTQDFNKYQKSLPPRFQKQQEAVVQENLYKMQHWQQQQQGPPPPPSHSHPPRQFYPPHPQILGFDPRWMMMPSYMDPRMAQGRSPVDFYPPPVHGSGIMKPVMQQESANGAPKDQNGHPSVQQGRTTPSTDLSPSWSQDGYLPAQNRGYSPPSQRQTEFGVVDGVNKRNAAVYSESIKREFYDNCREEYTVVTHTFESQDSEDVNSFMAPRQRATQELVVQQQENLQEAHLPGGHLVSVKRAPSRESNFSQTDRTVESDVWDFGHRKEIPDLKDNSHRETPREEKHFCSNLWKREEALEKDSEVDAQWGIMNGSSHSRHQEQSGKNSVRRSGPIKKPVLKDLKVKEKDKELEKAKSDSEGRIVPAKDMENYLYNVGKEVRVSALSRNSPSPPFQDKNSGSVKELEKSREEEKAERGWENKPSLKESSDLPPTKRNNWIFIDEEQAFGSRGRGRGFREFASRGRGGRGSYSNQRSARGRSLREFNQPEDFSRAKPRRRNASETHSEGSEYEEQPKRQRQKGAENNNENIYPEKEVNGVRRGDTKDNWRSNKVYSDDRSSVDSKDKPRAQKVFGRSLPPRLSNSGYGRRGFGIRETPSWQGRNGTAIRQENGYANPSETFMTKRQFERDTIRGSSNFYDPLEEKQWEERRTTFHEEGSTDADNLENKPLRRRRPPRQDKPPRFRRLRQEREPGNQWSNEEQIESYSNPWSGRSKMAPVENGSIPSNRSPDLSYQNSSDQANEEWETASESSDFNEKRERRDAASQSDPQLDPALGGGGSGEKRELVKRSFSSQRPLVERQNRKAEPSGFVENGTRSSGIGAQNESRQNGLQLKSKGHSSEDSLATLNARNGGNSSSVYYIEKGNPNTLDPFETVVSEGSCKKMEKDPKLSLQKASEKGETRSQFDFNSYGSVVVVDSHVTGTAEENEAGSAVSEGFIEVLSKKQRRLLEEERRKKEQAAQGSIKGRSISSKMPPRFAKKQNGLSLEQGEVTVSSSLGTEIWDSNSQVHSVQSATSDSWPKSVTNFTGAELNSSEAGFKGSQADSGIDLSAESQGSSATSSQRSSPYGTLKPEEMNGTGMAEPKGEGAREQTSKLADKKDSDQSTGQNKEHKPGPIGNERSLKNRKGSEGTERLEGNIPPVNGVELHVDSVIPVPPIEFGVSAKDSDFSLPPGSAPGTVTNSVNKLQDTLTSNAGLAQAIPMLRREHPLQQGINLNPMSFPTADLTLKMESARKAWENSQSLPEQSSPGGVGTGTQPPSTGGTSNGVSYSSFGGVSMTPMPLASVAPSPSIPGNHIPPLYLDGHVFTSQPRLVPSTIPQQQSYQQAAAAQQISISLHNSLQAQAQLGLRGGLPVSQSQDIYGSIQPFRSQVYMHPSLSQPNTMVLQGGAALKPPYSAFPSMQPLEMVKPQSASPYQAMSGSQTLVYESQMNQTAGMGTSQMMESQLTQVTMPLPGSQLSLPRYGSGQQTLILPQSIQLPQGQNLPVGGPRRILQPGSQPPVLPSGREKGKVEYNSGVLAKYKPVALGGGCFGSSILFRPGSASPSGKQSGTGNMSQMQGHYTQQVKQRLDEGKANGIVSKLQESAVSTNQMKPVRTGAIKPQAVKAEESKA</sequence>
<evidence type="ECO:0000313" key="4">
    <source>
        <dbReference type="Ensembl" id="ENSLACP00000019684.1"/>
    </source>
</evidence>
<feature type="region of interest" description="Disordered" evidence="2">
    <location>
        <begin position="914"/>
        <end position="980"/>
    </location>
</feature>
<feature type="region of interest" description="Disordered" evidence="2">
    <location>
        <begin position="1638"/>
        <end position="1749"/>
    </location>
</feature>
<reference evidence="4" key="3">
    <citation type="submission" date="2025-09" db="UniProtKB">
        <authorList>
            <consortium name="Ensembl"/>
        </authorList>
    </citation>
    <scope>IDENTIFICATION</scope>
</reference>
<dbReference type="FunCoup" id="H3BCR3">
    <property type="interactions" value="869"/>
</dbReference>
<feature type="compositionally biased region" description="Basic and acidic residues" evidence="2">
    <location>
        <begin position="487"/>
        <end position="497"/>
    </location>
</feature>
<name>H3BCR3_LATCH</name>
<feature type="region of interest" description="Disordered" evidence="2">
    <location>
        <begin position="1614"/>
        <end position="1633"/>
    </location>
</feature>
<feature type="region of interest" description="Disordered" evidence="2">
    <location>
        <begin position="209"/>
        <end position="272"/>
    </location>
</feature>
<feature type="compositionally biased region" description="Polar residues" evidence="2">
    <location>
        <begin position="2150"/>
        <end position="2174"/>
    </location>
</feature>
<feature type="compositionally biased region" description="Low complexity" evidence="2">
    <location>
        <begin position="96"/>
        <end position="120"/>
    </location>
</feature>
<reference evidence="4" key="2">
    <citation type="submission" date="2025-08" db="UniProtKB">
        <authorList>
            <consortium name="Ensembl"/>
        </authorList>
    </citation>
    <scope>IDENTIFICATION</scope>
</reference>
<feature type="compositionally biased region" description="Polar residues" evidence="2">
    <location>
        <begin position="1331"/>
        <end position="1348"/>
    </location>
</feature>
<feature type="compositionally biased region" description="Basic and acidic residues" evidence="2">
    <location>
        <begin position="510"/>
        <end position="528"/>
    </location>
</feature>
<feature type="region of interest" description="Disordered" evidence="2">
    <location>
        <begin position="1557"/>
        <end position="1599"/>
    </location>
</feature>
<gene>
    <name evidence="4" type="primary">PRRC2B</name>
</gene>
<feature type="compositionally biased region" description="Basic and acidic residues" evidence="2">
    <location>
        <begin position="1140"/>
        <end position="1177"/>
    </location>
</feature>
<keyword evidence="5" id="KW-1185">Reference proteome</keyword>
<feature type="compositionally biased region" description="Basic and acidic residues" evidence="2">
    <location>
        <begin position="1405"/>
        <end position="1414"/>
    </location>
</feature>
<dbReference type="OMA" id="KPVMQQE"/>
<dbReference type="Proteomes" id="UP000008672">
    <property type="component" value="Unassembled WGS sequence"/>
</dbReference>
<feature type="compositionally biased region" description="Basic and acidic residues" evidence="2">
    <location>
        <begin position="405"/>
        <end position="425"/>
    </location>
</feature>
<feature type="region of interest" description="Disordered" evidence="2">
    <location>
        <begin position="688"/>
        <end position="774"/>
    </location>
</feature>
<feature type="compositionally biased region" description="Polar residues" evidence="2">
    <location>
        <begin position="758"/>
        <end position="768"/>
    </location>
</feature>
<accession>H3BCR3</accession>
<feature type="region of interest" description="Disordered" evidence="2">
    <location>
        <begin position="2148"/>
        <end position="2179"/>
    </location>
</feature>
<organism evidence="4 5">
    <name type="scientific">Latimeria chalumnae</name>
    <name type="common">Coelacanth</name>
    <dbReference type="NCBI Taxonomy" id="7897"/>
    <lineage>
        <taxon>Eukaryota</taxon>
        <taxon>Metazoa</taxon>
        <taxon>Chordata</taxon>
        <taxon>Craniata</taxon>
        <taxon>Vertebrata</taxon>
        <taxon>Euteleostomi</taxon>
        <taxon>Coelacanthiformes</taxon>
        <taxon>Coelacanthidae</taxon>
        <taxon>Latimeria</taxon>
    </lineage>
</organism>
<feature type="compositionally biased region" description="Pro residues" evidence="2">
    <location>
        <begin position="651"/>
        <end position="670"/>
    </location>
</feature>
<feature type="compositionally biased region" description="Basic and acidic residues" evidence="2">
    <location>
        <begin position="949"/>
        <end position="980"/>
    </location>
</feature>
<feature type="compositionally biased region" description="Basic and acidic residues" evidence="2">
    <location>
        <begin position="1557"/>
        <end position="1566"/>
    </location>
</feature>
<dbReference type="Bgee" id="ENSLACG00000017307">
    <property type="expression patterns" value="Expressed in muscle tissue"/>
</dbReference>
<reference evidence="5" key="1">
    <citation type="submission" date="2011-08" db="EMBL/GenBank/DDBJ databases">
        <title>The draft genome of Latimeria chalumnae.</title>
        <authorList>
            <person name="Di Palma F."/>
            <person name="Alfoldi J."/>
            <person name="Johnson J."/>
            <person name="Berlin A."/>
            <person name="Gnerre S."/>
            <person name="Jaffe D."/>
            <person name="MacCallum I."/>
            <person name="Young S."/>
            <person name="Walker B.J."/>
            <person name="Lander E."/>
            <person name="Lindblad-Toh K."/>
        </authorList>
    </citation>
    <scope>NUCLEOTIDE SEQUENCE [LARGE SCALE GENOMIC DNA]</scope>
    <source>
        <strain evidence="5">Wild caught</strain>
    </source>
</reference>
<feature type="compositionally biased region" description="Basic and acidic residues" evidence="2">
    <location>
        <begin position="1284"/>
        <end position="1301"/>
    </location>
</feature>
<keyword evidence="1" id="KW-0597">Phosphoprotein</keyword>
<evidence type="ECO:0000259" key="3">
    <source>
        <dbReference type="Pfam" id="PF07001"/>
    </source>
</evidence>
<feature type="compositionally biased region" description="Basic and acidic residues" evidence="2">
    <location>
        <begin position="1691"/>
        <end position="1721"/>
    </location>
</feature>
<feature type="compositionally biased region" description="Basic and acidic residues" evidence="2">
    <location>
        <begin position="1109"/>
        <end position="1125"/>
    </location>
</feature>
<feature type="region of interest" description="Disordered" evidence="2">
    <location>
        <begin position="2191"/>
        <end position="2219"/>
    </location>
</feature>